<name>A0A9Q3PUG6_9BASI</name>
<dbReference type="InterPro" id="IPR043128">
    <property type="entry name" value="Rev_trsase/Diguanyl_cyclase"/>
</dbReference>
<dbReference type="Gene3D" id="3.30.70.270">
    <property type="match status" value="1"/>
</dbReference>
<accession>A0A9Q3PUG6</accession>
<proteinExistence type="predicted"/>
<dbReference type="Proteomes" id="UP000765509">
    <property type="component" value="Unassembled WGS sequence"/>
</dbReference>
<evidence type="ECO:0000256" key="1">
    <source>
        <dbReference type="ARBA" id="ARBA00023268"/>
    </source>
</evidence>
<feature type="domain" description="Reverse transcriptase/retrotransposon-derived protein RNase H-like" evidence="2">
    <location>
        <begin position="38"/>
        <end position="107"/>
    </location>
</feature>
<dbReference type="SUPFAM" id="SSF56672">
    <property type="entry name" value="DNA/RNA polymerases"/>
    <property type="match status" value="1"/>
</dbReference>
<dbReference type="GO" id="GO:0003824">
    <property type="term" value="F:catalytic activity"/>
    <property type="evidence" value="ECO:0007669"/>
    <property type="project" value="UniProtKB-KW"/>
</dbReference>
<dbReference type="InterPro" id="IPR050951">
    <property type="entry name" value="Retrovirus_Pol_polyprotein"/>
</dbReference>
<evidence type="ECO:0000313" key="4">
    <source>
        <dbReference type="Proteomes" id="UP000765509"/>
    </source>
</evidence>
<protein>
    <recommendedName>
        <fullName evidence="2">Reverse transcriptase/retrotransposon-derived protein RNase H-like domain-containing protein</fullName>
    </recommendedName>
</protein>
<dbReference type="InterPro" id="IPR043502">
    <property type="entry name" value="DNA/RNA_pol_sf"/>
</dbReference>
<evidence type="ECO:0000259" key="2">
    <source>
        <dbReference type="Pfam" id="PF17919"/>
    </source>
</evidence>
<gene>
    <name evidence="3" type="ORF">O181_113380</name>
</gene>
<reference evidence="3" key="1">
    <citation type="submission" date="2021-03" db="EMBL/GenBank/DDBJ databases">
        <title>Draft genome sequence of rust myrtle Austropuccinia psidii MF-1, a brazilian biotype.</title>
        <authorList>
            <person name="Quecine M.C."/>
            <person name="Pachon D.M.R."/>
            <person name="Bonatelli M.L."/>
            <person name="Correr F.H."/>
            <person name="Franceschini L.M."/>
            <person name="Leite T.F."/>
            <person name="Margarido G.R.A."/>
            <person name="Almeida C.A."/>
            <person name="Ferrarezi J.A."/>
            <person name="Labate C.A."/>
        </authorList>
    </citation>
    <scope>NUCLEOTIDE SEQUENCE</scope>
    <source>
        <strain evidence="3">MF-1</strain>
    </source>
</reference>
<comment type="caution">
    <text evidence="3">The sequence shown here is derived from an EMBL/GenBank/DDBJ whole genome shotgun (WGS) entry which is preliminary data.</text>
</comment>
<organism evidence="3 4">
    <name type="scientific">Austropuccinia psidii MF-1</name>
    <dbReference type="NCBI Taxonomy" id="1389203"/>
    <lineage>
        <taxon>Eukaryota</taxon>
        <taxon>Fungi</taxon>
        <taxon>Dikarya</taxon>
        <taxon>Basidiomycota</taxon>
        <taxon>Pucciniomycotina</taxon>
        <taxon>Pucciniomycetes</taxon>
        <taxon>Pucciniales</taxon>
        <taxon>Sphaerophragmiaceae</taxon>
        <taxon>Austropuccinia</taxon>
    </lineage>
</organism>
<keyword evidence="1" id="KW-0511">Multifunctional enzyme</keyword>
<evidence type="ECO:0000313" key="3">
    <source>
        <dbReference type="EMBL" id="MBW0573665.1"/>
    </source>
</evidence>
<dbReference type="InterPro" id="IPR041577">
    <property type="entry name" value="RT_RNaseH_2"/>
</dbReference>
<dbReference type="AlphaFoldDB" id="A0A9Q3PUG6"/>
<dbReference type="PANTHER" id="PTHR37984">
    <property type="entry name" value="PROTEIN CBG26694"/>
    <property type="match status" value="1"/>
</dbReference>
<keyword evidence="4" id="KW-1185">Reference proteome</keyword>
<dbReference type="EMBL" id="AVOT02092560">
    <property type="protein sequence ID" value="MBW0573665.1"/>
    <property type="molecule type" value="Genomic_DNA"/>
</dbReference>
<dbReference type="PANTHER" id="PTHR37984:SF5">
    <property type="entry name" value="PROTEIN NYNRIN-LIKE"/>
    <property type="match status" value="1"/>
</dbReference>
<dbReference type="Pfam" id="PF17919">
    <property type="entry name" value="RT_RNaseH_2"/>
    <property type="match status" value="1"/>
</dbReference>
<sequence length="108" mass="12550">MQSFFVFASYKRNHTKSFSHIPSSTYMLCSKDLVLEITKERRDSYERIKNYLTNAPVLMLHGFELPLKLYIDAACSQGLGAALNKRQIVDDEPRERVICYISRQLKDS</sequence>